<organism evidence="1 2">
    <name type="scientific">Rhabditophanes sp. KR3021</name>
    <dbReference type="NCBI Taxonomy" id="114890"/>
    <lineage>
        <taxon>Eukaryota</taxon>
        <taxon>Metazoa</taxon>
        <taxon>Ecdysozoa</taxon>
        <taxon>Nematoda</taxon>
        <taxon>Chromadorea</taxon>
        <taxon>Rhabditida</taxon>
        <taxon>Tylenchina</taxon>
        <taxon>Panagrolaimomorpha</taxon>
        <taxon>Strongyloidoidea</taxon>
        <taxon>Alloionematidae</taxon>
        <taxon>Rhabditophanes</taxon>
    </lineage>
</organism>
<accession>A0AC35TK50</accession>
<evidence type="ECO:0000313" key="2">
    <source>
        <dbReference type="WBParaSite" id="RSKR_0000153300.1"/>
    </source>
</evidence>
<reference evidence="2" key="1">
    <citation type="submission" date="2016-11" db="UniProtKB">
        <authorList>
            <consortium name="WormBaseParasite"/>
        </authorList>
    </citation>
    <scope>IDENTIFICATION</scope>
    <source>
        <strain evidence="2">KR3021</strain>
    </source>
</reference>
<protein>
    <submittedName>
        <fullName evidence="2">Neur_chan_LBD domain-containing protein</fullName>
    </submittedName>
</protein>
<proteinExistence type="predicted"/>
<sequence>MLPSTTILLFVFVDLLQLWAGTSSVSDKRLLRWQNAGLHNVSITTQEQENDRLWNLKVEKNVKTARKIKDLADGTEEQLYKYLLNPQRYEKHIRPSIHHTLTTNVTFGFLLNQIVEMDERNQVLTTRCWLNINWFDPRLMWNHSEWNGIKNIYIPHSHLWLPDIVLTNNAIVDYESLVATDILVTEFGNVTYLFSAIFKSVCKIKVALYPFDDQECILRFGSWSHRLSELDLSLVTNEGDLSNYMNNSEFDLTNMMAYREVITFPTIKNVDWPTIVIKINLHRRSLFYIFNHILPCMLISSMSILAFLMPPETGQQVSVCVTTILSLGVSLRGINDAIPPSSDELPLIGLYYITTLFTVCLATAANVAILNIHRSGSTNQGRKIPWWVQKFILIYLARMLCMTVYEPDSVALSKTARRDATIRRKSIMRDLKKKKSVAEKYDISDTICECIDGKTNFEDSFFHLGKKRTVCLGDD</sequence>
<name>A0AC35TK50_9BILA</name>
<evidence type="ECO:0000313" key="1">
    <source>
        <dbReference type="Proteomes" id="UP000095286"/>
    </source>
</evidence>
<dbReference type="Proteomes" id="UP000095286">
    <property type="component" value="Unplaced"/>
</dbReference>
<dbReference type="WBParaSite" id="RSKR_0000153300.1">
    <property type="protein sequence ID" value="RSKR_0000153300.1"/>
    <property type="gene ID" value="RSKR_0000153300"/>
</dbReference>